<comment type="subcellular location">
    <subcellularLocation>
        <location evidence="1">Membrane</location>
        <topology evidence="1">Multi-pass membrane protein</topology>
    </subcellularLocation>
</comment>
<keyword evidence="2 7" id="KW-0812">Transmembrane</keyword>
<keyword evidence="4 7" id="KW-1133">Transmembrane helix</keyword>
<evidence type="ECO:0000256" key="8">
    <source>
        <dbReference type="SAM" id="MobiDB-lite"/>
    </source>
</evidence>
<dbReference type="SMART" id="SM00248">
    <property type="entry name" value="ANK"/>
    <property type="match status" value="4"/>
</dbReference>
<protein>
    <recommendedName>
        <fullName evidence="7">Palmitoyltransferase</fullName>
        <ecNumber evidence="7">2.3.1.225</ecNumber>
    </recommendedName>
</protein>
<dbReference type="Gene3D" id="1.25.40.20">
    <property type="entry name" value="Ankyrin repeat-containing domain"/>
    <property type="match status" value="1"/>
</dbReference>
<keyword evidence="7 10" id="KW-0808">Transferase</keyword>
<comment type="domain">
    <text evidence="7">The DHHC domain is required for palmitoyltransferase activity.</text>
</comment>
<dbReference type="InterPro" id="IPR036770">
    <property type="entry name" value="Ankyrin_rpt-contain_sf"/>
</dbReference>
<dbReference type="SUPFAM" id="SSF48403">
    <property type="entry name" value="Ankyrin repeat"/>
    <property type="match status" value="1"/>
</dbReference>
<gene>
    <name evidence="10" type="primary">AlNc14C255G9721</name>
    <name evidence="10" type="ORF">ALNC14_108810</name>
</gene>
<name>F0WTP5_9STRA</name>
<feature type="domain" description="Palmitoyltransferase DHHC" evidence="9">
    <location>
        <begin position="512"/>
        <end position="660"/>
    </location>
</feature>
<reference evidence="10" key="1">
    <citation type="journal article" date="2011" name="PLoS Biol.">
        <title>Gene gain and loss during evolution of obligate parasitism in the white rust pathogen of Arabidopsis thaliana.</title>
        <authorList>
            <person name="Kemen E."/>
            <person name="Gardiner A."/>
            <person name="Schultz-Larsen T."/>
            <person name="Kemen A.C."/>
            <person name="Balmuth A.L."/>
            <person name="Robert-Seilaniantz A."/>
            <person name="Bailey K."/>
            <person name="Holub E."/>
            <person name="Studholme D.J."/>
            <person name="Maclean D."/>
            <person name="Jones J.D."/>
        </authorList>
    </citation>
    <scope>NUCLEOTIDE SEQUENCE</scope>
</reference>
<comment type="similarity">
    <text evidence="7">Belongs to the DHHC palmitoyltransferase family.</text>
</comment>
<evidence type="ECO:0000256" key="6">
    <source>
        <dbReference type="ARBA" id="ARBA00023136"/>
    </source>
</evidence>
<feature type="transmembrane region" description="Helical" evidence="7">
    <location>
        <begin position="422"/>
        <end position="443"/>
    </location>
</feature>
<organism evidence="10">
    <name type="scientific">Albugo laibachii Nc14</name>
    <dbReference type="NCBI Taxonomy" id="890382"/>
    <lineage>
        <taxon>Eukaryota</taxon>
        <taxon>Sar</taxon>
        <taxon>Stramenopiles</taxon>
        <taxon>Oomycota</taxon>
        <taxon>Peronosporomycetes</taxon>
        <taxon>Albuginales</taxon>
        <taxon>Albuginaceae</taxon>
        <taxon>Albugo</taxon>
    </lineage>
</organism>
<feature type="transmembrane region" description="Helical" evidence="7">
    <location>
        <begin position="621"/>
        <end position="641"/>
    </location>
</feature>
<feature type="transmembrane region" description="Helical" evidence="7">
    <location>
        <begin position="316"/>
        <end position="349"/>
    </location>
</feature>
<evidence type="ECO:0000256" key="7">
    <source>
        <dbReference type="RuleBase" id="RU079119"/>
    </source>
</evidence>
<evidence type="ECO:0000256" key="3">
    <source>
        <dbReference type="ARBA" id="ARBA00022737"/>
    </source>
</evidence>
<dbReference type="InterPro" id="IPR001594">
    <property type="entry name" value="Palmitoyltrfase_DHHC"/>
</dbReference>
<feature type="region of interest" description="Disordered" evidence="8">
    <location>
        <begin position="714"/>
        <end position="743"/>
    </location>
</feature>
<dbReference type="PROSITE" id="PS50216">
    <property type="entry name" value="DHHC"/>
    <property type="match status" value="1"/>
</dbReference>
<sequence length="743" mass="84090">MCLCLEKLIRMASLSRREESSASKLHPANHMSVMHPFESIKKGFLCHFSGMSESTRHITFEQFISTKYDNRNIFDACTHGDFPLVVLLWGMAMANPSLNHYDLYNTSDENENTILHYAAASPSDSVDIFHFLIQQLQIYVQQVGGLQTVQNDILNARNTANETPLIRAAHTGNLRVAYNFCMIPDVDILAADSLGNTAAHHATAMGHIDTLHFLLEFEKFARSEGSKFLLENSAKPLGGIDESGRDVLHHAVENDRIVLAQYLLSRGDYDIMRADESKLTPRKKVESAPLMRELDLDAESPFKLPRCRSTRWSVLVIWAFPLSFVLCLSCWLPCYLAVPLVALIVINYFQALQKRLKRHSRTGAAIMHSASLHPARRTISFSPHVQICRPVSTDMAQEQTSTLHSLSLSKLRYTIANPPYEIGPAIWLAWVVTFNFCIVIILSKTTYRNSLSSPPVWILCCGLVAMELPFLWLWFRLTFANTIDSSHIESIAKDLPYVLEIYAKHGIPITSGESRLCTTCYVKRPLRSKHCASCGICVARMDHHCIWINRCVGYGNHRLFMLFVFLHILLVTAFASLSFIVLYGQVYTSTFQTNVAGKTDLVARYVMHLWIRLPSMIKNHLLPLLVFVWSLVVGSGLIYLFSQQTKNISKNLTVNESINWRRYHYLQKQTSSRSLCPNVPEFDNVFDRGALRNWMEFVLQSVDYRFVFDLSENESSESSQGPSAAFPSGTNDEGHNTSSAVVV</sequence>
<dbReference type="InterPro" id="IPR002110">
    <property type="entry name" value="Ankyrin_rpt"/>
</dbReference>
<comment type="catalytic activity">
    <reaction evidence="7">
        <text>L-cysteinyl-[protein] + hexadecanoyl-CoA = S-hexadecanoyl-L-cysteinyl-[protein] + CoA</text>
        <dbReference type="Rhea" id="RHEA:36683"/>
        <dbReference type="Rhea" id="RHEA-COMP:10131"/>
        <dbReference type="Rhea" id="RHEA-COMP:11032"/>
        <dbReference type="ChEBI" id="CHEBI:29950"/>
        <dbReference type="ChEBI" id="CHEBI:57287"/>
        <dbReference type="ChEBI" id="CHEBI:57379"/>
        <dbReference type="ChEBI" id="CHEBI:74151"/>
        <dbReference type="EC" id="2.3.1.225"/>
    </reaction>
</comment>
<feature type="transmembrane region" description="Helical" evidence="7">
    <location>
        <begin position="455"/>
        <end position="475"/>
    </location>
</feature>
<feature type="compositionally biased region" description="Polar residues" evidence="8">
    <location>
        <begin position="716"/>
        <end position="743"/>
    </location>
</feature>
<keyword evidence="6 7" id="KW-0472">Membrane</keyword>
<reference evidence="10" key="2">
    <citation type="submission" date="2011-02" db="EMBL/GenBank/DDBJ databases">
        <authorList>
            <person name="MacLean D."/>
        </authorList>
    </citation>
    <scope>NUCLEOTIDE SEQUENCE</scope>
</reference>
<evidence type="ECO:0000259" key="9">
    <source>
        <dbReference type="Pfam" id="PF01529"/>
    </source>
</evidence>
<evidence type="ECO:0000256" key="4">
    <source>
        <dbReference type="ARBA" id="ARBA00022989"/>
    </source>
</evidence>
<dbReference type="GO" id="GO:0019706">
    <property type="term" value="F:protein-cysteine S-palmitoyltransferase activity"/>
    <property type="evidence" value="ECO:0007669"/>
    <property type="project" value="UniProtKB-EC"/>
</dbReference>
<dbReference type="Pfam" id="PF01529">
    <property type="entry name" value="DHHC"/>
    <property type="match status" value="1"/>
</dbReference>
<dbReference type="AlphaFoldDB" id="F0WTP5"/>
<keyword evidence="3" id="KW-0677">Repeat</keyword>
<proteinExistence type="inferred from homology"/>
<dbReference type="HOGENOM" id="CLU_401999_0_0_1"/>
<feature type="transmembrane region" description="Helical" evidence="7">
    <location>
        <begin position="559"/>
        <end position="583"/>
    </location>
</feature>
<keyword evidence="7" id="KW-0012">Acyltransferase</keyword>
<dbReference type="EMBL" id="FR824300">
    <property type="protein sequence ID" value="CCA24737.1"/>
    <property type="molecule type" value="Genomic_DNA"/>
</dbReference>
<dbReference type="PANTHER" id="PTHR24161:SF85">
    <property type="entry name" value="PALMITOYLTRANSFERASE HIP14"/>
    <property type="match status" value="1"/>
</dbReference>
<evidence type="ECO:0000256" key="1">
    <source>
        <dbReference type="ARBA" id="ARBA00004141"/>
    </source>
</evidence>
<dbReference type="EC" id="2.3.1.225" evidence="7"/>
<accession>F0WTP5</accession>
<evidence type="ECO:0000256" key="5">
    <source>
        <dbReference type="ARBA" id="ARBA00023043"/>
    </source>
</evidence>
<dbReference type="PANTHER" id="PTHR24161">
    <property type="entry name" value="ANK_REP_REGION DOMAIN-CONTAINING PROTEIN-RELATED"/>
    <property type="match status" value="1"/>
</dbReference>
<dbReference type="GO" id="GO:0016020">
    <property type="term" value="C:membrane"/>
    <property type="evidence" value="ECO:0007669"/>
    <property type="project" value="UniProtKB-SubCell"/>
</dbReference>
<evidence type="ECO:0000256" key="2">
    <source>
        <dbReference type="ARBA" id="ARBA00022692"/>
    </source>
</evidence>
<evidence type="ECO:0000313" key="10">
    <source>
        <dbReference type="EMBL" id="CCA24737.1"/>
    </source>
</evidence>
<keyword evidence="5" id="KW-0040">ANK repeat</keyword>